<comment type="caution">
    <text evidence="13">The sequence shown here is derived from an EMBL/GenBank/DDBJ whole genome shotgun (WGS) entry which is preliminary data.</text>
</comment>
<feature type="domain" description="DUF7814" evidence="12">
    <location>
        <begin position="244"/>
        <end position="470"/>
    </location>
</feature>
<dbReference type="SUPFAM" id="SSF53335">
    <property type="entry name" value="S-adenosyl-L-methionine-dependent methyltransferases"/>
    <property type="match status" value="1"/>
</dbReference>
<sequence>MLLYPIQPKDALNQAYRKVKPFRNDVDAFRQNLLYLISQVDDAKDEENHKTEMRDFLKKTYFGEDYYFNVKQNIDWAIFNGPKSSDSVGVIIEAKRPTNKAEMVTKDNLNRKAFHELILYYLRERITEKNLEVRHLIITNIHEWFIFDAQVFEKLFAQNKSFVRQFEQFESKQLSASNTSVFYNEIAKPFLDKLESEITFTHFDLKDYETVLKKGDSESSKKLIALYKIFSPEHLLKLNFANDSNSLNKEFYKELLHIIGLEDKKEGGKHIIQRKAKAQRNEASLLENTIKQLDKRDLIFQVEKPTQYGASKEDQLFGVALELVITWVNRVLFLKLLEAQLISYNKDKAFAFLNADLIHDYDDLDDLFFGVLAKRPEERDEENHKKFGHVPYLNSSLFESTSLEASTLYVGLLRDERQLPLHNQTVLKDNNGKRKNGELSALHYLFAFLDAYDFSSENGEEIQDEKKTLINASVLGLIFEKINGYKDGSFFTPGFITMYMCRETIRRAVLQKFNQSLLEEGDRRSGGEENTVELYETLSDLYRDIGRGKRFSFVQANELINSLKICDPAVGSGHFLVSALNELIAIKSELEILIDKDGKPLRDCTFEVINDELIIKLDDELFQYNPKNPTSQRIQETIFHEKQTIIENCLFGVDINPNSVKICRLRLWIELLKHAYYRQSTKDRHPELVSGSASDEMLKQVQHDQLRQLETLPNIDINIKCGNSLISRFGLNEDLSGILKKSMKWDIEVYKNLVLDYKHANNKEEKKGLEQLIGQIKKDFRSEIAKNDKKVIRKNKLGGELFNLTQESLFEESAAQKKKRKAEIEKKEKELNKLSTEIEEIERNKIYENAFEWRFEFPEVLNNNGDFLGFDVVIGNPPYIRQEAFSADKPYLQQHYQTAAGTADLFVYFVERGMNVLAQNGQFIYILPNKWMRAGYGKNLRNWVGQFSIESIVDFGDLPVFEEATTYPCIWHMSKSANAEPNFKATTIESLDFEVSLGEYVKQNQFEVNQSLLPENGWTLVNDKIQRLLEKIKSQGTPLGEYVEGKIYRGVLTGYNEAFVIDEATKNQLIEEDPKSEEIIKPFLAGRDIKRYQQPKSDKYLIFTRRGIDIDNYPAVLKYLSQNKTKLEPKPKDHKGDWPGRKPGSYKWYEIQDAVDYYEEFEKFKITWPETSLDNQFTFVQPGDYLNKTSFFIPSEHNYLLAILNSRVSKFYLDSIVSKMRGGYFSLSKAYVETLRIIDSNINEFSSINSKVDQILSLKKANPKADTSALEREIDLMVYELYGLSEEEIEIVEGTNE</sequence>
<proteinExistence type="predicted"/>
<dbReference type="PRINTS" id="PR00507">
    <property type="entry name" value="N12N6MTFRASE"/>
</dbReference>
<dbReference type="PROSITE" id="PS00092">
    <property type="entry name" value="N6_MTASE"/>
    <property type="match status" value="1"/>
</dbReference>
<dbReference type="InterPro" id="IPR029063">
    <property type="entry name" value="SAM-dependent_MTases_sf"/>
</dbReference>
<feature type="domain" description="TaqI-like C-terminal specificity" evidence="10">
    <location>
        <begin position="1081"/>
        <end position="1235"/>
    </location>
</feature>
<feature type="domain" description="Type II methyltransferase M.TaqI-like" evidence="9">
    <location>
        <begin position="648"/>
        <end position="961"/>
    </location>
</feature>
<evidence type="ECO:0000256" key="5">
    <source>
        <dbReference type="ARBA" id="ARBA00022747"/>
    </source>
</evidence>
<evidence type="ECO:0000256" key="7">
    <source>
        <dbReference type="ARBA" id="ARBA00047942"/>
    </source>
</evidence>
<dbReference type="InterPro" id="IPR050953">
    <property type="entry name" value="N4_N6_ade-DNA_methylase"/>
</dbReference>
<keyword evidence="5" id="KW-0680">Restriction system</keyword>
<dbReference type="PANTHER" id="PTHR33841">
    <property type="entry name" value="DNA METHYLTRANSFERASE YEEA-RELATED"/>
    <property type="match status" value="1"/>
</dbReference>
<organism evidence="13 14">
    <name type="scientific">Roseivirga seohaensis subsp. aquiponti</name>
    <dbReference type="NCBI Taxonomy" id="1566026"/>
    <lineage>
        <taxon>Bacteria</taxon>
        <taxon>Pseudomonadati</taxon>
        <taxon>Bacteroidota</taxon>
        <taxon>Cytophagia</taxon>
        <taxon>Cytophagales</taxon>
        <taxon>Roseivirgaceae</taxon>
        <taxon>Roseivirga</taxon>
    </lineage>
</organism>
<dbReference type="GO" id="GO:0009007">
    <property type="term" value="F:site-specific DNA-methyltransferase (adenine-specific) activity"/>
    <property type="evidence" value="ECO:0007669"/>
    <property type="project" value="UniProtKB-EC"/>
</dbReference>
<dbReference type="PANTHER" id="PTHR33841:SF1">
    <property type="entry name" value="DNA METHYLTRANSFERASE A"/>
    <property type="match status" value="1"/>
</dbReference>
<dbReference type="GO" id="GO:0003677">
    <property type="term" value="F:DNA binding"/>
    <property type="evidence" value="ECO:0007669"/>
    <property type="project" value="UniProtKB-KW"/>
</dbReference>
<keyword evidence="14" id="KW-1185">Reference proteome</keyword>
<dbReference type="Proteomes" id="UP000036908">
    <property type="component" value="Unassembled WGS sequence"/>
</dbReference>
<dbReference type="GO" id="GO:0032259">
    <property type="term" value="P:methylation"/>
    <property type="evidence" value="ECO:0007669"/>
    <property type="project" value="UniProtKB-KW"/>
</dbReference>
<keyword evidence="3" id="KW-0808">Transferase</keyword>
<evidence type="ECO:0000259" key="12">
    <source>
        <dbReference type="Pfam" id="PF25120"/>
    </source>
</evidence>
<dbReference type="OrthoDB" id="32195at2"/>
<dbReference type="Pfam" id="PF12950">
    <property type="entry name" value="TaqI_C"/>
    <property type="match status" value="1"/>
</dbReference>
<feature type="domain" description="DUF7149" evidence="11">
    <location>
        <begin position="7"/>
        <end position="243"/>
    </location>
</feature>
<comment type="catalytic activity">
    <reaction evidence="7">
        <text>a 2'-deoxyadenosine in DNA + S-adenosyl-L-methionine = an N(6)-methyl-2'-deoxyadenosine in DNA + S-adenosyl-L-homocysteine + H(+)</text>
        <dbReference type="Rhea" id="RHEA:15197"/>
        <dbReference type="Rhea" id="RHEA-COMP:12418"/>
        <dbReference type="Rhea" id="RHEA-COMP:12419"/>
        <dbReference type="ChEBI" id="CHEBI:15378"/>
        <dbReference type="ChEBI" id="CHEBI:57856"/>
        <dbReference type="ChEBI" id="CHEBI:59789"/>
        <dbReference type="ChEBI" id="CHEBI:90615"/>
        <dbReference type="ChEBI" id="CHEBI:90616"/>
        <dbReference type="EC" id="2.1.1.72"/>
    </reaction>
</comment>
<evidence type="ECO:0000256" key="3">
    <source>
        <dbReference type="ARBA" id="ARBA00022679"/>
    </source>
</evidence>
<dbReference type="PATRIC" id="fig|1566026.4.peg.3591"/>
<evidence type="ECO:0000256" key="2">
    <source>
        <dbReference type="ARBA" id="ARBA00022603"/>
    </source>
</evidence>
<dbReference type="InterPro" id="IPR002052">
    <property type="entry name" value="DNA_methylase_N6_adenine_CS"/>
</dbReference>
<dbReference type="EMBL" id="JSVA01000009">
    <property type="protein sequence ID" value="KOF02929.1"/>
    <property type="molecule type" value="Genomic_DNA"/>
</dbReference>
<accession>A0A0L8AKL7</accession>
<evidence type="ECO:0000313" key="13">
    <source>
        <dbReference type="EMBL" id="KOF02929.1"/>
    </source>
</evidence>
<dbReference type="InterPro" id="IPR025931">
    <property type="entry name" value="TaqI_C"/>
</dbReference>
<evidence type="ECO:0000259" key="11">
    <source>
        <dbReference type="Pfam" id="PF23653"/>
    </source>
</evidence>
<reference evidence="14" key="1">
    <citation type="submission" date="2014-11" db="EMBL/GenBank/DDBJ databases">
        <title>Genome sequencing of Roseivirga sp. D-25.</title>
        <authorList>
            <person name="Selvaratnam C."/>
            <person name="Thevarajoo S."/>
            <person name="Goh K.M."/>
            <person name="Eee R."/>
            <person name="Chan K.-G."/>
            <person name="Chong C.S."/>
        </authorList>
    </citation>
    <scope>NUCLEOTIDE SEQUENCE [LARGE SCALE GENOMIC DNA]</scope>
    <source>
        <strain evidence="14">D-25</strain>
    </source>
</reference>
<evidence type="ECO:0000313" key="14">
    <source>
        <dbReference type="Proteomes" id="UP000036908"/>
    </source>
</evidence>
<evidence type="ECO:0000259" key="9">
    <source>
        <dbReference type="Pfam" id="PF07669"/>
    </source>
</evidence>
<dbReference type="Pfam" id="PF23653">
    <property type="entry name" value="DUF7149"/>
    <property type="match status" value="1"/>
</dbReference>
<keyword evidence="2" id="KW-0489">Methyltransferase</keyword>
<keyword evidence="8" id="KW-0175">Coiled coil</keyword>
<protein>
    <recommendedName>
        <fullName evidence="1">site-specific DNA-methyltransferase (adenine-specific)</fullName>
        <ecNumber evidence="1">2.1.1.72</ecNumber>
    </recommendedName>
</protein>
<keyword evidence="6" id="KW-0238">DNA-binding</keyword>
<gene>
    <name evidence="13" type="ORF">OB69_08790</name>
</gene>
<evidence type="ECO:0000259" key="10">
    <source>
        <dbReference type="Pfam" id="PF12950"/>
    </source>
</evidence>
<evidence type="ECO:0000256" key="1">
    <source>
        <dbReference type="ARBA" id="ARBA00011900"/>
    </source>
</evidence>
<dbReference type="Pfam" id="PF07669">
    <property type="entry name" value="Eco57I"/>
    <property type="match status" value="1"/>
</dbReference>
<dbReference type="Pfam" id="PF25120">
    <property type="entry name" value="DUF7814"/>
    <property type="match status" value="1"/>
</dbReference>
<dbReference type="EC" id="2.1.1.72" evidence="1"/>
<dbReference type="GO" id="GO:0009307">
    <property type="term" value="P:DNA restriction-modification system"/>
    <property type="evidence" value="ECO:0007669"/>
    <property type="project" value="UniProtKB-KW"/>
</dbReference>
<keyword evidence="4" id="KW-0949">S-adenosyl-L-methionine</keyword>
<dbReference type="InterPro" id="IPR011639">
    <property type="entry name" value="MethylTrfase_TaqI-like_dom"/>
</dbReference>
<dbReference type="Gene3D" id="3.40.50.150">
    <property type="entry name" value="Vaccinia Virus protein VP39"/>
    <property type="match status" value="2"/>
</dbReference>
<dbReference type="InterPro" id="IPR055573">
    <property type="entry name" value="DUF7149"/>
</dbReference>
<feature type="coiled-coil region" evidence="8">
    <location>
        <begin position="810"/>
        <end position="844"/>
    </location>
</feature>
<name>A0A0L8AKL7_9BACT</name>
<evidence type="ECO:0000256" key="4">
    <source>
        <dbReference type="ARBA" id="ARBA00022691"/>
    </source>
</evidence>
<evidence type="ECO:0000256" key="8">
    <source>
        <dbReference type="SAM" id="Coils"/>
    </source>
</evidence>
<evidence type="ECO:0000256" key="6">
    <source>
        <dbReference type="ARBA" id="ARBA00023125"/>
    </source>
</evidence>
<dbReference type="InterPro" id="IPR056716">
    <property type="entry name" value="DUF7814"/>
</dbReference>
<dbReference type="RefSeq" id="WP_053223347.1">
    <property type="nucleotide sequence ID" value="NZ_JSVA01000009.1"/>
</dbReference>